<dbReference type="GO" id="GO:0016747">
    <property type="term" value="F:acyltransferase activity, transferring groups other than amino-acyl groups"/>
    <property type="evidence" value="ECO:0007669"/>
    <property type="project" value="InterPro"/>
</dbReference>
<dbReference type="InterPro" id="IPR000182">
    <property type="entry name" value="GNAT_dom"/>
</dbReference>
<dbReference type="AlphaFoldDB" id="A0A511N1U0"/>
<dbReference type="SUPFAM" id="SSF55729">
    <property type="entry name" value="Acyl-CoA N-acyltransferases (Nat)"/>
    <property type="match status" value="1"/>
</dbReference>
<organism evidence="6 7">
    <name type="scientific">Deinococcus cellulosilyticus (strain DSM 18568 / NBRC 106333 / KACC 11606 / 5516J-15)</name>
    <dbReference type="NCBI Taxonomy" id="1223518"/>
    <lineage>
        <taxon>Bacteria</taxon>
        <taxon>Thermotogati</taxon>
        <taxon>Deinococcota</taxon>
        <taxon>Deinococci</taxon>
        <taxon>Deinococcales</taxon>
        <taxon>Deinococcaceae</taxon>
        <taxon>Deinococcus</taxon>
    </lineage>
</organism>
<dbReference type="Proteomes" id="UP000321306">
    <property type="component" value="Unassembled WGS sequence"/>
</dbReference>
<dbReference type="Pfam" id="PF12802">
    <property type="entry name" value="MarR_2"/>
    <property type="match status" value="1"/>
</dbReference>
<dbReference type="CDD" id="cd04301">
    <property type="entry name" value="NAT_SF"/>
    <property type="match status" value="1"/>
</dbReference>
<reference evidence="6 7" key="1">
    <citation type="submission" date="2019-07" db="EMBL/GenBank/DDBJ databases">
        <title>Whole genome shotgun sequence of Deinococcus cellulosilyticus NBRC 106333.</title>
        <authorList>
            <person name="Hosoyama A."/>
            <person name="Uohara A."/>
            <person name="Ohji S."/>
            <person name="Ichikawa N."/>
        </authorList>
    </citation>
    <scope>NUCLEOTIDE SEQUENCE [LARGE SCALE GENOMIC DNA]</scope>
    <source>
        <strain evidence="6 7">NBRC 106333</strain>
    </source>
</reference>
<keyword evidence="2" id="KW-0238">DNA-binding</keyword>
<keyword evidence="7" id="KW-1185">Reference proteome</keyword>
<dbReference type="GO" id="GO:0003677">
    <property type="term" value="F:DNA binding"/>
    <property type="evidence" value="ECO:0007669"/>
    <property type="project" value="UniProtKB-KW"/>
</dbReference>
<feature type="domain" description="HTH marR-type" evidence="4">
    <location>
        <begin position="148"/>
        <end position="278"/>
    </location>
</feature>
<evidence type="ECO:0000313" key="7">
    <source>
        <dbReference type="Proteomes" id="UP000321306"/>
    </source>
</evidence>
<comment type="caution">
    <text evidence="6">The sequence shown here is derived from an EMBL/GenBank/DDBJ whole genome shotgun (WGS) entry which is preliminary data.</text>
</comment>
<dbReference type="Gene3D" id="3.40.630.30">
    <property type="match status" value="1"/>
</dbReference>
<dbReference type="PANTHER" id="PTHR42756">
    <property type="entry name" value="TRANSCRIPTIONAL REGULATOR, MARR"/>
    <property type="match status" value="1"/>
</dbReference>
<dbReference type="RefSeq" id="WP_146884625.1">
    <property type="nucleotide sequence ID" value="NZ_BJXB01000010.1"/>
</dbReference>
<evidence type="ECO:0000313" key="6">
    <source>
        <dbReference type="EMBL" id="GEM46823.1"/>
    </source>
</evidence>
<evidence type="ECO:0000256" key="3">
    <source>
        <dbReference type="ARBA" id="ARBA00023163"/>
    </source>
</evidence>
<dbReference type="EMBL" id="BJXB01000010">
    <property type="protein sequence ID" value="GEM46823.1"/>
    <property type="molecule type" value="Genomic_DNA"/>
</dbReference>
<dbReference type="SMART" id="SM00347">
    <property type="entry name" value="HTH_MARR"/>
    <property type="match status" value="1"/>
</dbReference>
<dbReference type="InterPro" id="IPR000835">
    <property type="entry name" value="HTH_MarR-typ"/>
</dbReference>
<keyword evidence="1" id="KW-0805">Transcription regulation</keyword>
<dbReference type="GO" id="GO:0003700">
    <property type="term" value="F:DNA-binding transcription factor activity"/>
    <property type="evidence" value="ECO:0007669"/>
    <property type="project" value="InterPro"/>
</dbReference>
<sequence>MVIRPVTPQDWPEIEHLLREPQLPLQGARDHLSTFVVVTEDESLLAVGGLEVYPPVALLRSVAVAPEHQGKGWGKALFNRLVELARTHNCSDLYLLTTTAAGYFSRQGFQTIPRSELPAALSASQELQGACPDSALAMHLKLTPHFPAADLLRQVTRLHHQLQQQTISCAGSESLTRCHVISELGKAGRLTLMDLVARLKLDKAWLSRNVDGLLRDGKVVKTRHPTDRRASWIELTAAGNQHLQQLNSALDAQTARVLQHIPEEQHQAIFEALSTLHVALHTEFQKG</sequence>
<evidence type="ECO:0000259" key="5">
    <source>
        <dbReference type="PROSITE" id="PS51186"/>
    </source>
</evidence>
<feature type="domain" description="N-acetyltransferase" evidence="5">
    <location>
        <begin position="1"/>
        <end position="143"/>
    </location>
</feature>
<evidence type="ECO:0000259" key="4">
    <source>
        <dbReference type="PROSITE" id="PS50995"/>
    </source>
</evidence>
<dbReference type="Pfam" id="PF00583">
    <property type="entry name" value="Acetyltransf_1"/>
    <property type="match status" value="1"/>
</dbReference>
<dbReference type="SUPFAM" id="SSF46785">
    <property type="entry name" value="Winged helix' DNA-binding domain"/>
    <property type="match status" value="1"/>
</dbReference>
<gene>
    <name evidence="6" type="ORF">DC3_24580</name>
</gene>
<accession>A0A511N1U0</accession>
<keyword evidence="3" id="KW-0804">Transcription</keyword>
<dbReference type="Gene3D" id="1.10.10.10">
    <property type="entry name" value="Winged helix-like DNA-binding domain superfamily/Winged helix DNA-binding domain"/>
    <property type="match status" value="1"/>
</dbReference>
<dbReference type="NCBIfam" id="NF040501">
    <property type="entry name" value="resist_ArsN2"/>
    <property type="match status" value="1"/>
</dbReference>
<dbReference type="PANTHER" id="PTHR42756:SF1">
    <property type="entry name" value="TRANSCRIPTIONAL REPRESSOR OF EMRAB OPERON"/>
    <property type="match status" value="1"/>
</dbReference>
<dbReference type="InterPro" id="IPR016181">
    <property type="entry name" value="Acyl_CoA_acyltransferase"/>
</dbReference>
<proteinExistence type="predicted"/>
<evidence type="ECO:0000256" key="1">
    <source>
        <dbReference type="ARBA" id="ARBA00023015"/>
    </source>
</evidence>
<dbReference type="InterPro" id="IPR036390">
    <property type="entry name" value="WH_DNA-bd_sf"/>
</dbReference>
<dbReference type="PROSITE" id="PS51186">
    <property type="entry name" value="GNAT"/>
    <property type="match status" value="1"/>
</dbReference>
<dbReference type="PROSITE" id="PS50995">
    <property type="entry name" value="HTH_MARR_2"/>
    <property type="match status" value="1"/>
</dbReference>
<evidence type="ECO:0000256" key="2">
    <source>
        <dbReference type="ARBA" id="ARBA00023125"/>
    </source>
</evidence>
<protein>
    <submittedName>
        <fullName evidence="6">Uncharacterized protein</fullName>
    </submittedName>
</protein>
<dbReference type="InterPro" id="IPR036388">
    <property type="entry name" value="WH-like_DNA-bd_sf"/>
</dbReference>
<dbReference type="OrthoDB" id="5197788at2"/>
<name>A0A511N1U0_DEIC1</name>